<protein>
    <recommendedName>
        <fullName evidence="2">Metal-binding protein</fullName>
    </recommendedName>
</protein>
<name>A0A381PLG8_9ZZZZ</name>
<dbReference type="InterPro" id="IPR007332">
    <property type="entry name" value="DUF411"/>
</dbReference>
<reference evidence="1" key="1">
    <citation type="submission" date="2018-05" db="EMBL/GenBank/DDBJ databases">
        <authorList>
            <person name="Lanie J.A."/>
            <person name="Ng W.-L."/>
            <person name="Kazmierczak K.M."/>
            <person name="Andrzejewski T.M."/>
            <person name="Davidsen T.M."/>
            <person name="Wayne K.J."/>
            <person name="Tettelin H."/>
            <person name="Glass J.I."/>
            <person name="Rusch D."/>
            <person name="Podicherti R."/>
            <person name="Tsui H.-C.T."/>
            <person name="Winkler M.E."/>
        </authorList>
    </citation>
    <scope>NUCLEOTIDE SEQUENCE</scope>
</reference>
<dbReference type="Pfam" id="PF04214">
    <property type="entry name" value="DUF411"/>
    <property type="match status" value="1"/>
</dbReference>
<evidence type="ECO:0000313" key="1">
    <source>
        <dbReference type="EMBL" id="SUZ66997.1"/>
    </source>
</evidence>
<sequence>MSMKYKKKLMIAVAFGLASTVSFGQSVDDIVLNVYKEVTCGCCVGWIQHMDERGYSSNVFHPTDIQAVKDEFGLKPEWRSCHTAVTKEGYIFEGHIPEKFIAQFLVAPPQGALGLAVPGMPIGGPGMEIGNRFTPYDILLIKKDGSHEVFASIDSADKQH</sequence>
<organism evidence="1">
    <name type="scientific">marine metagenome</name>
    <dbReference type="NCBI Taxonomy" id="408172"/>
    <lineage>
        <taxon>unclassified sequences</taxon>
        <taxon>metagenomes</taxon>
        <taxon>ecological metagenomes</taxon>
    </lineage>
</organism>
<dbReference type="EMBL" id="UINC01000999">
    <property type="protein sequence ID" value="SUZ66997.1"/>
    <property type="molecule type" value="Genomic_DNA"/>
</dbReference>
<gene>
    <name evidence="1" type="ORF">METZ01_LOCUS19851</name>
</gene>
<evidence type="ECO:0008006" key="2">
    <source>
        <dbReference type="Google" id="ProtNLM"/>
    </source>
</evidence>
<accession>A0A381PLG8</accession>
<dbReference type="AlphaFoldDB" id="A0A381PLG8"/>
<proteinExistence type="predicted"/>